<evidence type="ECO:0000313" key="2">
    <source>
        <dbReference type="EMBL" id="RIB02527.1"/>
    </source>
</evidence>
<evidence type="ECO:0000256" key="1">
    <source>
        <dbReference type="SAM" id="MobiDB-lite"/>
    </source>
</evidence>
<organism evidence="2 3">
    <name type="scientific">Gigaspora rosea</name>
    <dbReference type="NCBI Taxonomy" id="44941"/>
    <lineage>
        <taxon>Eukaryota</taxon>
        <taxon>Fungi</taxon>
        <taxon>Fungi incertae sedis</taxon>
        <taxon>Mucoromycota</taxon>
        <taxon>Glomeromycotina</taxon>
        <taxon>Glomeromycetes</taxon>
        <taxon>Diversisporales</taxon>
        <taxon>Gigasporaceae</taxon>
        <taxon>Gigaspora</taxon>
    </lineage>
</organism>
<dbReference type="Proteomes" id="UP000266673">
    <property type="component" value="Unassembled WGS sequence"/>
</dbReference>
<dbReference type="AlphaFoldDB" id="A0A397U0H6"/>
<keyword evidence="3" id="KW-1185">Reference proteome</keyword>
<reference evidence="2 3" key="1">
    <citation type="submission" date="2018-06" db="EMBL/GenBank/DDBJ databases">
        <title>Comparative genomics reveals the genomic features of Rhizophagus irregularis, R. cerebriforme, R. diaphanum and Gigaspora rosea, and their symbiotic lifestyle signature.</title>
        <authorList>
            <person name="Morin E."/>
            <person name="San Clemente H."/>
            <person name="Chen E.C.H."/>
            <person name="De La Providencia I."/>
            <person name="Hainaut M."/>
            <person name="Kuo A."/>
            <person name="Kohler A."/>
            <person name="Murat C."/>
            <person name="Tang N."/>
            <person name="Roy S."/>
            <person name="Loubradou J."/>
            <person name="Henrissat B."/>
            <person name="Grigoriev I.V."/>
            <person name="Corradi N."/>
            <person name="Roux C."/>
            <person name="Martin F.M."/>
        </authorList>
    </citation>
    <scope>NUCLEOTIDE SEQUENCE [LARGE SCALE GENOMIC DNA]</scope>
    <source>
        <strain evidence="2 3">DAOM 194757</strain>
    </source>
</reference>
<evidence type="ECO:0000313" key="3">
    <source>
        <dbReference type="Proteomes" id="UP000266673"/>
    </source>
</evidence>
<proteinExistence type="predicted"/>
<feature type="compositionally biased region" description="Basic and acidic residues" evidence="1">
    <location>
        <begin position="119"/>
        <end position="129"/>
    </location>
</feature>
<comment type="caution">
    <text evidence="2">The sequence shown here is derived from an EMBL/GenBank/DDBJ whole genome shotgun (WGS) entry which is preliminary data.</text>
</comment>
<dbReference type="EMBL" id="QKWP01002666">
    <property type="protein sequence ID" value="RIB02527.1"/>
    <property type="molecule type" value="Genomic_DNA"/>
</dbReference>
<dbReference type="OrthoDB" id="2489193at2759"/>
<sequence>MVRWRMFMENVYEKKGINDKKENILTIFSNMDKRPNPEICYRKGIGIVKDEEKAFEGWSNNVKDKRELNNDNRLNDDDEIRKTEVNKYDIPVIEIKNNDKVFLHSQKSVRNAYDDPEDSNNREKASDSRARIVSNEMGNGKGIHDEKKFKYCHEYKFHDKKSCCDEYLACDYRLVKKIEGNKKGGNDIRNSVDKLEYNRMKGKEITVKNNADKGVTKRAEDNYANSKRKISVSKACKYRVMQTKARKRKEHRKGEHLPKVRIRIFDRERVLLENLWKIMRI</sequence>
<accession>A0A397U0H6</accession>
<gene>
    <name evidence="2" type="ORF">C2G38_2227586</name>
</gene>
<feature type="region of interest" description="Disordered" evidence="1">
    <location>
        <begin position="109"/>
        <end position="129"/>
    </location>
</feature>
<name>A0A397U0H6_9GLOM</name>
<protein>
    <submittedName>
        <fullName evidence="2">Uncharacterized protein</fullName>
    </submittedName>
</protein>